<evidence type="ECO:0000313" key="4">
    <source>
        <dbReference type="Proteomes" id="UP000253551"/>
    </source>
</evidence>
<gene>
    <name evidence="3" type="ORF">CU098_007104</name>
</gene>
<evidence type="ECO:0000313" key="3">
    <source>
        <dbReference type="EMBL" id="RCH81645.1"/>
    </source>
</evidence>
<dbReference type="EMBL" id="PJQM01005430">
    <property type="protein sequence ID" value="RCH81645.1"/>
    <property type="molecule type" value="Genomic_DNA"/>
</dbReference>
<keyword evidence="4" id="KW-1185">Reference proteome</keyword>
<feature type="coiled-coil region" evidence="1">
    <location>
        <begin position="72"/>
        <end position="99"/>
    </location>
</feature>
<protein>
    <submittedName>
        <fullName evidence="3">Uncharacterized protein</fullName>
    </submittedName>
</protein>
<proteinExistence type="predicted"/>
<name>A0A367IVA3_RHIST</name>
<sequence>MCEKNDLVDFEKQIESSLPSVLSSPSVMKRKSKDQLMNALLIKESEVFALKQVIDKWRARALEAESVQSYYSEQLDTMQAQYENEITVIEEEYMDKLNEKDDIIFGLRQELHYFAGKASQSDSLEDLMDEFDNMSTKDSIYDRNIEQDFTPSDDNSVLSFQRKTKSEDILDSIQHTVKAIEQELRNHSSTLPTHHRRSLSASTLIETPLDETCPKKIKKMPFYNVFKVLPKMLKRHSLVKKSPRKHQTDEPCPLTTSDTQSYKTLPA</sequence>
<dbReference type="Proteomes" id="UP000253551">
    <property type="component" value="Unassembled WGS sequence"/>
</dbReference>
<reference evidence="3 4" key="1">
    <citation type="journal article" date="2018" name="G3 (Bethesda)">
        <title>Phylogenetic and Phylogenomic Definition of Rhizopus Species.</title>
        <authorList>
            <person name="Gryganskyi A.P."/>
            <person name="Golan J."/>
            <person name="Dolatabadi S."/>
            <person name="Mondo S."/>
            <person name="Robb S."/>
            <person name="Idnurm A."/>
            <person name="Muszewska A."/>
            <person name="Steczkiewicz K."/>
            <person name="Masonjones S."/>
            <person name="Liao H.L."/>
            <person name="Gajdeczka M.T."/>
            <person name="Anike F."/>
            <person name="Vuek A."/>
            <person name="Anishchenko I.M."/>
            <person name="Voigt K."/>
            <person name="de Hoog G.S."/>
            <person name="Smith M.E."/>
            <person name="Heitman J."/>
            <person name="Vilgalys R."/>
            <person name="Stajich J.E."/>
        </authorList>
    </citation>
    <scope>NUCLEOTIDE SEQUENCE [LARGE SCALE GENOMIC DNA]</scope>
    <source>
        <strain evidence="3 4">LSU 92-RS-03</strain>
    </source>
</reference>
<dbReference type="OrthoDB" id="2256418at2759"/>
<feature type="compositionally biased region" description="Polar residues" evidence="2">
    <location>
        <begin position="254"/>
        <end position="267"/>
    </location>
</feature>
<keyword evidence="1" id="KW-0175">Coiled coil</keyword>
<accession>A0A367IVA3</accession>
<feature type="region of interest" description="Disordered" evidence="2">
    <location>
        <begin position="237"/>
        <end position="267"/>
    </location>
</feature>
<evidence type="ECO:0000256" key="2">
    <source>
        <dbReference type="SAM" id="MobiDB-lite"/>
    </source>
</evidence>
<evidence type="ECO:0000256" key="1">
    <source>
        <dbReference type="SAM" id="Coils"/>
    </source>
</evidence>
<dbReference type="AlphaFoldDB" id="A0A367IVA3"/>
<organism evidence="3 4">
    <name type="scientific">Rhizopus stolonifer</name>
    <name type="common">Rhizopus nigricans</name>
    <dbReference type="NCBI Taxonomy" id="4846"/>
    <lineage>
        <taxon>Eukaryota</taxon>
        <taxon>Fungi</taxon>
        <taxon>Fungi incertae sedis</taxon>
        <taxon>Mucoromycota</taxon>
        <taxon>Mucoromycotina</taxon>
        <taxon>Mucoromycetes</taxon>
        <taxon>Mucorales</taxon>
        <taxon>Mucorineae</taxon>
        <taxon>Rhizopodaceae</taxon>
        <taxon>Rhizopus</taxon>
    </lineage>
</organism>
<comment type="caution">
    <text evidence="3">The sequence shown here is derived from an EMBL/GenBank/DDBJ whole genome shotgun (WGS) entry which is preliminary data.</text>
</comment>